<dbReference type="GO" id="GO:0000398">
    <property type="term" value="P:mRNA splicing, via spliceosome"/>
    <property type="evidence" value="ECO:0007669"/>
    <property type="project" value="InterPro"/>
</dbReference>
<reference evidence="4" key="1">
    <citation type="journal article" date="2016" name="Nature">
        <title>The genome of the seagrass Zostera marina reveals angiosperm adaptation to the sea.</title>
        <authorList>
            <person name="Olsen J.L."/>
            <person name="Rouze P."/>
            <person name="Verhelst B."/>
            <person name="Lin Y.-C."/>
            <person name="Bayer T."/>
            <person name="Collen J."/>
            <person name="Dattolo E."/>
            <person name="De Paoli E."/>
            <person name="Dittami S."/>
            <person name="Maumus F."/>
            <person name="Michel G."/>
            <person name="Kersting A."/>
            <person name="Lauritano C."/>
            <person name="Lohaus R."/>
            <person name="Toepel M."/>
            <person name="Tonon T."/>
            <person name="Vanneste K."/>
            <person name="Amirebrahimi M."/>
            <person name="Brakel J."/>
            <person name="Bostroem C."/>
            <person name="Chovatia M."/>
            <person name="Grimwood J."/>
            <person name="Jenkins J.W."/>
            <person name="Jueterbock A."/>
            <person name="Mraz A."/>
            <person name="Stam W.T."/>
            <person name="Tice H."/>
            <person name="Bornberg-Bauer E."/>
            <person name="Green P.J."/>
            <person name="Pearson G.A."/>
            <person name="Procaccini G."/>
            <person name="Duarte C.M."/>
            <person name="Schmutz J."/>
            <person name="Reusch T.B.H."/>
            <person name="Van de Peer Y."/>
        </authorList>
    </citation>
    <scope>NUCLEOTIDE SEQUENCE [LARGE SCALE GENOMIC DNA]</scope>
    <source>
        <strain evidence="4">cv. Finnish</strain>
    </source>
</reference>
<dbReference type="InterPro" id="IPR039690">
    <property type="entry name" value="SNRNP25"/>
</dbReference>
<protein>
    <submittedName>
        <fullName evidence="3">U11/U12 small nuclear ribonucleoprotein 25 kDa protein</fullName>
    </submittedName>
</protein>
<keyword evidence="3" id="KW-0687">Ribonucleoprotein</keyword>
<keyword evidence="4" id="KW-1185">Reference proteome</keyword>
<evidence type="ECO:0000256" key="1">
    <source>
        <dbReference type="SAM" id="MobiDB-lite"/>
    </source>
</evidence>
<name>A0A0K9PMZ4_ZOSMR</name>
<sequence>MEEVSSSADQCGDGGSAMQLTEDDARYGGGAQKKVRLETMLVALLNDPILFDIPKKPSLAQVETLINLELGSAMKISVVKMDSTSFDVVVLDTATVKDLKSAIKTKTDEMQQEQLGHRHISWRHVWANFCLSHNNTKLIDDRALLRDFYIRNNAQVHFTSYIATKASQRHSRRRKHRFFHGLSKLS</sequence>
<evidence type="ECO:0000313" key="4">
    <source>
        <dbReference type="Proteomes" id="UP000036987"/>
    </source>
</evidence>
<dbReference type="EMBL" id="LFYR01000729">
    <property type="protein sequence ID" value="KMZ70329.1"/>
    <property type="molecule type" value="Genomic_DNA"/>
</dbReference>
<dbReference type="PANTHER" id="PTHR14942">
    <property type="entry name" value="U11/U12 SMALL NUCLEAR RIBONUCLEOPROTEIN 25 KDA PROTEIN"/>
    <property type="match status" value="1"/>
</dbReference>
<evidence type="ECO:0000313" key="3">
    <source>
        <dbReference type="EMBL" id="KMZ70329.1"/>
    </source>
</evidence>
<accession>A0A0K9PMZ4</accession>
<dbReference type="InterPro" id="IPR029071">
    <property type="entry name" value="Ubiquitin-like_domsf"/>
</dbReference>
<dbReference type="Proteomes" id="UP000036987">
    <property type="component" value="Unassembled WGS sequence"/>
</dbReference>
<organism evidence="3 4">
    <name type="scientific">Zostera marina</name>
    <name type="common">Eelgrass</name>
    <dbReference type="NCBI Taxonomy" id="29655"/>
    <lineage>
        <taxon>Eukaryota</taxon>
        <taxon>Viridiplantae</taxon>
        <taxon>Streptophyta</taxon>
        <taxon>Embryophyta</taxon>
        <taxon>Tracheophyta</taxon>
        <taxon>Spermatophyta</taxon>
        <taxon>Magnoliopsida</taxon>
        <taxon>Liliopsida</taxon>
        <taxon>Zosteraceae</taxon>
        <taxon>Zostera</taxon>
    </lineage>
</organism>
<dbReference type="Pfam" id="PF18036">
    <property type="entry name" value="Ubiquitin_4"/>
    <property type="match status" value="1"/>
</dbReference>
<gene>
    <name evidence="3" type="ORF">ZOSMA_1G03100</name>
</gene>
<dbReference type="STRING" id="29655.A0A0K9PMZ4"/>
<dbReference type="OrthoDB" id="72819at2759"/>
<dbReference type="InterPro" id="IPR040610">
    <property type="entry name" value="SNRNP25_ubiquitin"/>
</dbReference>
<dbReference type="AlphaFoldDB" id="A0A0K9PMZ4"/>
<dbReference type="Gene3D" id="3.10.20.90">
    <property type="entry name" value="Phosphatidylinositol 3-kinase Catalytic Subunit, Chain A, domain 1"/>
    <property type="match status" value="1"/>
</dbReference>
<dbReference type="SUPFAM" id="SSF54236">
    <property type="entry name" value="Ubiquitin-like"/>
    <property type="match status" value="1"/>
</dbReference>
<dbReference type="OMA" id="KHVWANF"/>
<dbReference type="CDD" id="cd17058">
    <property type="entry name" value="Ubl_SNRNP25"/>
    <property type="match status" value="1"/>
</dbReference>
<feature type="region of interest" description="Disordered" evidence="1">
    <location>
        <begin position="1"/>
        <end position="21"/>
    </location>
</feature>
<evidence type="ECO:0000259" key="2">
    <source>
        <dbReference type="Pfam" id="PF18036"/>
    </source>
</evidence>
<dbReference type="GO" id="GO:1990904">
    <property type="term" value="C:ribonucleoprotein complex"/>
    <property type="evidence" value="ECO:0007669"/>
    <property type="project" value="UniProtKB-KW"/>
</dbReference>
<comment type="caution">
    <text evidence="3">The sequence shown here is derived from an EMBL/GenBank/DDBJ whole genome shotgun (WGS) entry which is preliminary data.</text>
</comment>
<dbReference type="PANTHER" id="PTHR14942:SF0">
    <property type="entry name" value="U11_U12 SMALL NUCLEAR RIBONUCLEOPROTEIN 25 KDA PROTEIN"/>
    <property type="match status" value="1"/>
</dbReference>
<feature type="domain" description="SNRNP25 ubiquitin-like" evidence="2">
    <location>
        <begin position="74"/>
        <end position="161"/>
    </location>
</feature>
<proteinExistence type="predicted"/>